<feature type="compositionally biased region" description="Low complexity" evidence="1">
    <location>
        <begin position="346"/>
        <end position="360"/>
    </location>
</feature>
<feature type="compositionally biased region" description="Polar residues" evidence="1">
    <location>
        <begin position="16"/>
        <end position="29"/>
    </location>
</feature>
<feature type="region of interest" description="Disordered" evidence="1">
    <location>
        <begin position="338"/>
        <end position="409"/>
    </location>
</feature>
<gene>
    <name evidence="2" type="ORF">J2W61_000563</name>
</gene>
<feature type="region of interest" description="Disordered" evidence="1">
    <location>
        <begin position="1"/>
        <end position="142"/>
    </location>
</feature>
<evidence type="ECO:0000313" key="2">
    <source>
        <dbReference type="EMBL" id="MDR6700735.1"/>
    </source>
</evidence>
<accession>A0AAW8LMN5</accession>
<feature type="compositionally biased region" description="Polar residues" evidence="1">
    <location>
        <begin position="102"/>
        <end position="114"/>
    </location>
</feature>
<feature type="compositionally biased region" description="Basic and acidic residues" evidence="1">
    <location>
        <begin position="40"/>
        <end position="52"/>
    </location>
</feature>
<sequence>MSELDTGAAPVAAEPSSATSEQVVQTPNPVRTDPASQPADKQDAKEQPKPSAREAIANARKKLDDQEKAEAAKPVRSDPKAEQKNDKQVEKQPVKTDAKVDTAQQKAETTPENGQQQQKATAADQQQPQTQKPRYEAPKRFSSDVAATADWEKVPESVQAAVHRVQREMEEGITKYKSSNDRYEPIREFDEIARSNGHDLKVSLQKVVDIEQAFARNPVEGFQHICNHFGINMRALAAHISGQKAEDVQVQQEGVISELRRELADLKQQISGVATGFHEQKTTAASNEVQAFAAQPGNERFYDLMGDIAFFLKSDKVDPDLPPIDRLKAAYQLADRLNPDPNAKPATAQASDAIAAASASDAEKEALAAQTRKGEKSITGAPSAGSDPNRREASSSVKDSLKRAFAQAG</sequence>
<dbReference type="Proteomes" id="UP001265315">
    <property type="component" value="Unassembled WGS sequence"/>
</dbReference>
<proteinExistence type="predicted"/>
<dbReference type="RefSeq" id="WP_209689547.1">
    <property type="nucleotide sequence ID" value="NZ_JAGIPM010000004.1"/>
</dbReference>
<feature type="compositionally biased region" description="Basic and acidic residues" evidence="1">
    <location>
        <begin position="361"/>
        <end position="376"/>
    </location>
</feature>
<evidence type="ECO:0000256" key="1">
    <source>
        <dbReference type="SAM" id="MobiDB-lite"/>
    </source>
</evidence>
<reference evidence="2" key="1">
    <citation type="submission" date="2023-07" db="EMBL/GenBank/DDBJ databases">
        <title>Sorghum-associated microbial communities from plants grown in Nebraska, USA.</title>
        <authorList>
            <person name="Schachtman D."/>
        </authorList>
    </citation>
    <scope>NUCLEOTIDE SEQUENCE</scope>
    <source>
        <strain evidence="2">1457</strain>
    </source>
</reference>
<feature type="compositionally biased region" description="Basic and acidic residues" evidence="1">
    <location>
        <begin position="61"/>
        <end position="100"/>
    </location>
</feature>
<feature type="compositionally biased region" description="Basic and acidic residues" evidence="1">
    <location>
        <begin position="133"/>
        <end position="142"/>
    </location>
</feature>
<comment type="caution">
    <text evidence="2">The sequence shown here is derived from an EMBL/GenBank/DDBJ whole genome shotgun (WGS) entry which is preliminary data.</text>
</comment>
<feature type="compositionally biased region" description="Low complexity" evidence="1">
    <location>
        <begin position="115"/>
        <end position="132"/>
    </location>
</feature>
<organism evidence="2 3">
    <name type="scientific">Agrobacterium tumefaciens</name>
    <dbReference type="NCBI Taxonomy" id="358"/>
    <lineage>
        <taxon>Bacteria</taxon>
        <taxon>Pseudomonadati</taxon>
        <taxon>Pseudomonadota</taxon>
        <taxon>Alphaproteobacteria</taxon>
        <taxon>Hyphomicrobiales</taxon>
        <taxon>Rhizobiaceae</taxon>
        <taxon>Rhizobium/Agrobacterium group</taxon>
        <taxon>Agrobacterium</taxon>
        <taxon>Agrobacterium tumefaciens complex</taxon>
    </lineage>
</organism>
<protein>
    <submittedName>
        <fullName evidence="2">Antitoxin component of MazEF toxin-antitoxin module</fullName>
    </submittedName>
</protein>
<evidence type="ECO:0000313" key="3">
    <source>
        <dbReference type="Proteomes" id="UP001265315"/>
    </source>
</evidence>
<dbReference type="EMBL" id="JAVDSW010000001">
    <property type="protein sequence ID" value="MDR6700735.1"/>
    <property type="molecule type" value="Genomic_DNA"/>
</dbReference>
<dbReference type="AlphaFoldDB" id="A0AAW8LMN5"/>
<name>A0AAW8LMN5_AGRTU</name>